<dbReference type="Gene3D" id="3.40.50.2000">
    <property type="entry name" value="Glycogen Phosphorylase B"/>
    <property type="match status" value="2"/>
</dbReference>
<keyword evidence="3" id="KW-1185">Reference proteome</keyword>
<comment type="caution">
    <text evidence="2">The sequence shown here is derived from an EMBL/GenBank/DDBJ whole genome shotgun (WGS) entry which is preliminary data.</text>
</comment>
<dbReference type="PANTHER" id="PTHR45947">
    <property type="entry name" value="SULFOQUINOVOSYL TRANSFERASE SQD2"/>
    <property type="match status" value="1"/>
</dbReference>
<organism evidence="2 3">
    <name type="scientific">Facklamia lactis</name>
    <dbReference type="NCBI Taxonomy" id="2749967"/>
    <lineage>
        <taxon>Bacteria</taxon>
        <taxon>Bacillati</taxon>
        <taxon>Bacillota</taxon>
        <taxon>Bacilli</taxon>
        <taxon>Lactobacillales</taxon>
        <taxon>Aerococcaceae</taxon>
        <taxon>Facklamia</taxon>
    </lineage>
</organism>
<dbReference type="InterPro" id="IPR001296">
    <property type="entry name" value="Glyco_trans_1"/>
</dbReference>
<evidence type="ECO:0000259" key="1">
    <source>
        <dbReference type="Pfam" id="PF00534"/>
    </source>
</evidence>
<sequence>MNRAGMENRLMDIYKNIDRTQIQFDFYTLRETAGEFDEEIKALGGKVFYNKPMNIVTMYSSLRNFNLFLIKNKEYKIVHCHLNQWSGLMLGSAKRAGILTRIAHSRTSLEGYSLKNIIKNIVKIPVNYTATHKFAVSYKAGVWLYGARAMKNSKVKILPNAIKMDDFHFDNDLRITTRKKLNISGKFVMIHVGNIKPEKNHLFLLEIFEKVLIRNKHAILLIVGKDHMNGIVKKKAKELKLNNVYFLGSRTDICELLNAADVFVFPSKYEGFPGSVVEAQCTGLSCYISDRITSEVILSDLVETIPLTAKPEEWADIIINKNYLNRKDMVPILKNTEYDVERSAELYKRFYLLEMRIKDV</sequence>
<dbReference type="PANTHER" id="PTHR45947:SF3">
    <property type="entry name" value="SULFOQUINOVOSYL TRANSFERASE SQD2"/>
    <property type="match status" value="1"/>
</dbReference>
<evidence type="ECO:0000313" key="3">
    <source>
        <dbReference type="Proteomes" id="UP000721415"/>
    </source>
</evidence>
<dbReference type="EMBL" id="JACBXQ010000001">
    <property type="protein sequence ID" value="MBG9985367.1"/>
    <property type="molecule type" value="Genomic_DNA"/>
</dbReference>
<proteinExistence type="predicted"/>
<dbReference type="Pfam" id="PF00534">
    <property type="entry name" value="Glycos_transf_1"/>
    <property type="match status" value="1"/>
</dbReference>
<accession>A0ABS0LN30</accession>
<protein>
    <submittedName>
        <fullName evidence="2">Glycosyltransferase</fullName>
    </submittedName>
</protein>
<dbReference type="Proteomes" id="UP000721415">
    <property type="component" value="Unassembled WGS sequence"/>
</dbReference>
<dbReference type="RefSeq" id="WP_197114529.1">
    <property type="nucleotide sequence ID" value="NZ_JACBXR010000001.1"/>
</dbReference>
<dbReference type="SUPFAM" id="SSF53756">
    <property type="entry name" value="UDP-Glycosyltransferase/glycogen phosphorylase"/>
    <property type="match status" value="1"/>
</dbReference>
<feature type="domain" description="Glycosyl transferase family 1" evidence="1">
    <location>
        <begin position="176"/>
        <end position="299"/>
    </location>
</feature>
<gene>
    <name evidence="2" type="ORF">HZY91_00495</name>
</gene>
<evidence type="ECO:0000313" key="2">
    <source>
        <dbReference type="EMBL" id="MBG9985367.1"/>
    </source>
</evidence>
<dbReference type="InterPro" id="IPR050194">
    <property type="entry name" value="Glycosyltransferase_grp1"/>
</dbReference>
<reference evidence="2 3" key="1">
    <citation type="submission" date="2020-07" db="EMBL/GenBank/DDBJ databases">
        <title>Facklamia lactis sp. nov., isolated from raw milk.</title>
        <authorList>
            <person name="Doll E.V."/>
            <person name="Huptas C."/>
            <person name="Staib L."/>
            <person name="Wenning M."/>
            <person name="Scherer S."/>
        </authorList>
    </citation>
    <scope>NUCLEOTIDE SEQUENCE [LARGE SCALE GENOMIC DNA]</scope>
    <source>
        <strain evidence="2 3">DSM 111018</strain>
    </source>
</reference>
<name>A0ABS0LN30_9LACT</name>